<protein>
    <submittedName>
        <fullName evidence="3">Biotin carboxyl carrier protein of acetyl-CoA carboxylase</fullName>
    </submittedName>
</protein>
<evidence type="ECO:0000313" key="2">
    <source>
        <dbReference type="Proteomes" id="UP000038045"/>
    </source>
</evidence>
<feature type="region of interest" description="Disordered" evidence="1">
    <location>
        <begin position="48"/>
        <end position="515"/>
    </location>
</feature>
<dbReference type="AlphaFoldDB" id="A0A0N4ZGQ7"/>
<feature type="compositionally biased region" description="Basic and acidic residues" evidence="1">
    <location>
        <begin position="203"/>
        <end position="216"/>
    </location>
</feature>
<feature type="compositionally biased region" description="Low complexity" evidence="1">
    <location>
        <begin position="222"/>
        <end position="236"/>
    </location>
</feature>
<accession>A0A0N4ZGQ7</accession>
<keyword evidence="2" id="KW-1185">Reference proteome</keyword>
<proteinExistence type="predicted"/>
<reference evidence="3" key="1">
    <citation type="submission" date="2017-02" db="UniProtKB">
        <authorList>
            <consortium name="WormBaseParasite"/>
        </authorList>
    </citation>
    <scope>IDENTIFICATION</scope>
</reference>
<dbReference type="Proteomes" id="UP000038045">
    <property type="component" value="Unplaced"/>
</dbReference>
<feature type="compositionally biased region" description="Basic and acidic residues" evidence="1">
    <location>
        <begin position="464"/>
        <end position="493"/>
    </location>
</feature>
<feature type="compositionally biased region" description="Basic residues" evidence="1">
    <location>
        <begin position="327"/>
        <end position="338"/>
    </location>
</feature>
<organism evidence="2 3">
    <name type="scientific">Parastrongyloides trichosuri</name>
    <name type="common">Possum-specific nematode worm</name>
    <dbReference type="NCBI Taxonomy" id="131310"/>
    <lineage>
        <taxon>Eukaryota</taxon>
        <taxon>Metazoa</taxon>
        <taxon>Ecdysozoa</taxon>
        <taxon>Nematoda</taxon>
        <taxon>Chromadorea</taxon>
        <taxon>Rhabditida</taxon>
        <taxon>Tylenchina</taxon>
        <taxon>Panagrolaimomorpha</taxon>
        <taxon>Strongyloidoidea</taxon>
        <taxon>Strongyloididae</taxon>
        <taxon>Parastrongyloides</taxon>
    </lineage>
</organism>
<feature type="compositionally biased region" description="Basic and acidic residues" evidence="1">
    <location>
        <begin position="409"/>
        <end position="425"/>
    </location>
</feature>
<name>A0A0N4ZGQ7_PARTI</name>
<feature type="compositionally biased region" description="Basic and acidic residues" evidence="1">
    <location>
        <begin position="432"/>
        <end position="452"/>
    </location>
</feature>
<feature type="compositionally biased region" description="Basic residues" evidence="1">
    <location>
        <begin position="60"/>
        <end position="75"/>
    </location>
</feature>
<evidence type="ECO:0000313" key="3">
    <source>
        <dbReference type="WBParaSite" id="PTRK_0000696500.1"/>
    </source>
</evidence>
<evidence type="ECO:0000256" key="1">
    <source>
        <dbReference type="SAM" id="MobiDB-lite"/>
    </source>
</evidence>
<feature type="compositionally biased region" description="Gly residues" evidence="1">
    <location>
        <begin position="132"/>
        <end position="142"/>
    </location>
</feature>
<feature type="compositionally biased region" description="Basic and acidic residues" evidence="1">
    <location>
        <begin position="243"/>
        <end position="253"/>
    </location>
</feature>
<dbReference type="WBParaSite" id="PTRK_0000696500.1">
    <property type="protein sequence ID" value="PTRK_0000696500.1"/>
    <property type="gene ID" value="PTRK_0000696500"/>
</dbReference>
<sequence>MNASSLDMAAAEALFAFWRDAGVDACFEDEPIDRTVFVAPVAAKGPATITPLRAPGAAPPRRRGGRARPALRRSGRTASGPHPDGGGPAGRGLHHQHRLLEDAGQPRADASGTGRLRPIRRARRDPAEAQGGAAGRRGGGQGRAEDRRRHHAHPRPMARMATVRRRNRRARHSHPPPRLPAAPTPGQGSGLEGHSGFVRPSAKRTDGRFHHREGPRLRHCAQGDGLQRQRPLGRRGLWADAGDADHRRPHDRGPGLCPHAPAPAGPGGEHEAGPGLCEPPVPDRVLSGRPAEDGGLLQRRAGADAGGDPQAGRRRRPPAADRDHRRASGPRIRRKGRRGLLDLSADDGRAGQDAGSPGRGRARRADPPRLRPSRPGAATGGRGGAGRRLALEPSLDTSAPATLLAGGELQHDQAADDQHGAENAHRRNRLAQHGDADHEGSHRADASPDHIGRAQGQGLHRDRKQTEADDHEADGADGRPRLGEALRHLHQEGPDDLEQTGEQKENPGHDSLPCMACRVVPASCP</sequence>
<feature type="compositionally biased region" description="Basic residues" evidence="1">
    <location>
        <begin position="148"/>
        <end position="175"/>
    </location>
</feature>